<keyword evidence="3" id="KW-1185">Reference proteome</keyword>
<protein>
    <recommendedName>
        <fullName evidence="4">Pherophorin domain-containing protein</fullName>
    </recommendedName>
</protein>
<keyword evidence="1" id="KW-0732">Signal</keyword>
<proteinExistence type="predicted"/>
<gene>
    <name evidence="2" type="ORF">HXX76_014246</name>
</gene>
<sequence>MAKSAGRVSVVVFAVLSGFPYLSCGQPAATCADSGVQLRAVSIERQEVAAPGNTALLVAFPSICFRLRLRPGAASAAAGSCAAAAVAGGLQELRLWTAGDASAAGVTATVRGVPVPVSSVPAPAGASDALGGYVLVVPLAAALSAADLAGGNATLCLRLPPPYVSAATGAAASIMGLLAREEAPLITEKRPDTWPRWDQTLSTEVRSVRLAYGLVAAGAACCPGPCTDAVVWYQSRCSRLISGEACAVVDRVAAAGNYAPFYRAVLAQTCLEAATSDCSFPLTGALLDSFAQLNPQGCVRCTDPGAAPAPNNPFPWCGPLGANIQPRLFYCVA</sequence>
<evidence type="ECO:0000313" key="2">
    <source>
        <dbReference type="EMBL" id="KAG2424825.1"/>
    </source>
</evidence>
<dbReference type="Proteomes" id="UP000650467">
    <property type="component" value="Unassembled WGS sequence"/>
</dbReference>
<evidence type="ECO:0000256" key="1">
    <source>
        <dbReference type="SAM" id="SignalP"/>
    </source>
</evidence>
<name>A0A835VR94_CHLIN</name>
<dbReference type="EMBL" id="JAEHOC010000061">
    <property type="protein sequence ID" value="KAG2424825.1"/>
    <property type="molecule type" value="Genomic_DNA"/>
</dbReference>
<comment type="caution">
    <text evidence="2">The sequence shown here is derived from an EMBL/GenBank/DDBJ whole genome shotgun (WGS) entry which is preliminary data.</text>
</comment>
<evidence type="ECO:0000313" key="3">
    <source>
        <dbReference type="Proteomes" id="UP000650467"/>
    </source>
</evidence>
<organism evidence="2 3">
    <name type="scientific">Chlamydomonas incerta</name>
    <dbReference type="NCBI Taxonomy" id="51695"/>
    <lineage>
        <taxon>Eukaryota</taxon>
        <taxon>Viridiplantae</taxon>
        <taxon>Chlorophyta</taxon>
        <taxon>core chlorophytes</taxon>
        <taxon>Chlorophyceae</taxon>
        <taxon>CS clade</taxon>
        <taxon>Chlamydomonadales</taxon>
        <taxon>Chlamydomonadaceae</taxon>
        <taxon>Chlamydomonas</taxon>
    </lineage>
</organism>
<feature type="signal peptide" evidence="1">
    <location>
        <begin position="1"/>
        <end position="25"/>
    </location>
</feature>
<feature type="chain" id="PRO_5033047088" description="Pherophorin domain-containing protein" evidence="1">
    <location>
        <begin position="26"/>
        <end position="333"/>
    </location>
</feature>
<dbReference type="AlphaFoldDB" id="A0A835VR94"/>
<reference evidence="2" key="1">
    <citation type="journal article" date="2020" name="bioRxiv">
        <title>Comparative genomics of Chlamydomonas.</title>
        <authorList>
            <person name="Craig R.J."/>
            <person name="Hasan A.R."/>
            <person name="Ness R.W."/>
            <person name="Keightley P.D."/>
        </authorList>
    </citation>
    <scope>NUCLEOTIDE SEQUENCE</scope>
    <source>
        <strain evidence="2">SAG 7.73</strain>
    </source>
</reference>
<accession>A0A835VR94</accession>
<evidence type="ECO:0008006" key="4">
    <source>
        <dbReference type="Google" id="ProtNLM"/>
    </source>
</evidence>